<evidence type="ECO:0000256" key="3">
    <source>
        <dbReference type="ARBA" id="ARBA00023163"/>
    </source>
</evidence>
<dbReference type="SUPFAM" id="SSF46689">
    <property type="entry name" value="Homeodomain-like"/>
    <property type="match status" value="2"/>
</dbReference>
<dbReference type="InterPro" id="IPR020449">
    <property type="entry name" value="Tscrpt_reg_AraC-type_HTH"/>
</dbReference>
<dbReference type="AlphaFoldDB" id="A0A9D1XEJ7"/>
<dbReference type="Pfam" id="PF12833">
    <property type="entry name" value="HTH_18"/>
    <property type="match status" value="1"/>
</dbReference>
<keyword evidence="2" id="KW-0238">DNA-binding</keyword>
<dbReference type="InterPro" id="IPR009057">
    <property type="entry name" value="Homeodomain-like_sf"/>
</dbReference>
<reference evidence="5" key="2">
    <citation type="submission" date="2021-04" db="EMBL/GenBank/DDBJ databases">
        <authorList>
            <person name="Gilroy R."/>
        </authorList>
    </citation>
    <scope>NUCLEOTIDE SEQUENCE</scope>
    <source>
        <strain evidence="5">CHK183-1962</strain>
    </source>
</reference>
<feature type="domain" description="HTH araC/xylS-type" evidence="4">
    <location>
        <begin position="308"/>
        <end position="406"/>
    </location>
</feature>
<name>A0A9D1XEJ7_9FIRM</name>
<dbReference type="PROSITE" id="PS01124">
    <property type="entry name" value="HTH_ARAC_FAMILY_2"/>
    <property type="match status" value="1"/>
</dbReference>
<proteinExistence type="predicted"/>
<dbReference type="PANTHER" id="PTHR43280:SF28">
    <property type="entry name" value="HTH-TYPE TRANSCRIPTIONAL ACTIVATOR RHAS"/>
    <property type="match status" value="1"/>
</dbReference>
<dbReference type="PROSITE" id="PS00041">
    <property type="entry name" value="HTH_ARAC_FAMILY_1"/>
    <property type="match status" value="1"/>
</dbReference>
<evidence type="ECO:0000259" key="4">
    <source>
        <dbReference type="PROSITE" id="PS01124"/>
    </source>
</evidence>
<dbReference type="PANTHER" id="PTHR43280">
    <property type="entry name" value="ARAC-FAMILY TRANSCRIPTIONAL REGULATOR"/>
    <property type="match status" value="1"/>
</dbReference>
<evidence type="ECO:0000313" key="6">
    <source>
        <dbReference type="Proteomes" id="UP000886890"/>
    </source>
</evidence>
<dbReference type="InterPro" id="IPR018060">
    <property type="entry name" value="HTH_AraC"/>
</dbReference>
<keyword evidence="3" id="KW-0804">Transcription</keyword>
<evidence type="ECO:0000256" key="1">
    <source>
        <dbReference type="ARBA" id="ARBA00023015"/>
    </source>
</evidence>
<accession>A0A9D1XEJ7</accession>
<dbReference type="SMART" id="SM00342">
    <property type="entry name" value="HTH_ARAC"/>
    <property type="match status" value="1"/>
</dbReference>
<dbReference type="PRINTS" id="PR00032">
    <property type="entry name" value="HTHARAC"/>
</dbReference>
<protein>
    <submittedName>
        <fullName evidence="5">AraC family transcriptional regulator</fullName>
    </submittedName>
</protein>
<reference evidence="5" key="1">
    <citation type="journal article" date="2021" name="PeerJ">
        <title>Extensive microbial diversity within the chicken gut microbiome revealed by metagenomics and culture.</title>
        <authorList>
            <person name="Gilroy R."/>
            <person name="Ravi A."/>
            <person name="Getino M."/>
            <person name="Pursley I."/>
            <person name="Horton D.L."/>
            <person name="Alikhan N.F."/>
            <person name="Baker D."/>
            <person name="Gharbi K."/>
            <person name="Hall N."/>
            <person name="Watson M."/>
            <person name="Adriaenssens E.M."/>
            <person name="Foster-Nyarko E."/>
            <person name="Jarju S."/>
            <person name="Secka A."/>
            <person name="Antonio M."/>
            <person name="Oren A."/>
            <person name="Chaudhuri R.R."/>
            <person name="La Ragione R."/>
            <person name="Hildebrand F."/>
            <person name="Pallen M.J."/>
        </authorList>
    </citation>
    <scope>NUCLEOTIDE SEQUENCE</scope>
    <source>
        <strain evidence="5">CHK183-1962</strain>
    </source>
</reference>
<dbReference type="GO" id="GO:0043565">
    <property type="term" value="F:sequence-specific DNA binding"/>
    <property type="evidence" value="ECO:0007669"/>
    <property type="project" value="InterPro"/>
</dbReference>
<keyword evidence="1" id="KW-0805">Transcription regulation</keyword>
<evidence type="ECO:0000256" key="2">
    <source>
        <dbReference type="ARBA" id="ARBA00023125"/>
    </source>
</evidence>
<dbReference type="Proteomes" id="UP000886890">
    <property type="component" value="Unassembled WGS sequence"/>
</dbReference>
<comment type="caution">
    <text evidence="5">The sequence shown here is derived from an EMBL/GenBank/DDBJ whole genome shotgun (WGS) entry which is preliminary data.</text>
</comment>
<dbReference type="InterPro" id="IPR018062">
    <property type="entry name" value="HTH_AraC-typ_CS"/>
</dbReference>
<dbReference type="Gene3D" id="1.10.10.60">
    <property type="entry name" value="Homeodomain-like"/>
    <property type="match status" value="2"/>
</dbReference>
<dbReference type="GO" id="GO:0003700">
    <property type="term" value="F:DNA-binding transcription factor activity"/>
    <property type="evidence" value="ECO:0007669"/>
    <property type="project" value="InterPro"/>
</dbReference>
<gene>
    <name evidence="5" type="ORF">H9734_10870</name>
</gene>
<dbReference type="EMBL" id="DXEK01000179">
    <property type="protein sequence ID" value="HIX78078.1"/>
    <property type="molecule type" value="Genomic_DNA"/>
</dbReference>
<evidence type="ECO:0000313" key="5">
    <source>
        <dbReference type="EMBL" id="HIX78078.1"/>
    </source>
</evidence>
<sequence length="413" mass="47503">MQVDLLEVMESLFHICNIEITLVRLKDLPDETPNSPDLLQKLTLDFHSRQISEALLNALKPNLISILHTQTMLNYILLTATPEMREEYTFDFIAVGPYLTVPVDHEELLSLNQMLHLPMDRYENLQSFYSSIPVFSGQHDINSMVALLGKFIYGGFTEFTIENMMDRFTLPEANFDFQLNQKPYEVMESVEKRYQAENELLEAVAKGDTNRALYTYSNFFSYRVPPRVTDRLRNAKNLSFSLNTLLRKAVQNGMVHPLYIDEMSGHFAQEIEKNTSIDALNALSREMVHKYANLVRNHSMRGYSPAVQKVVNYIDFNYQEDLSLKKIADLFSISPSYLSALFKKETGSTLTEYINNKRIDISVSLLNTTDSSIQNIAAQVGFLDVNYYTRIFKKLKGISPSAYRNMINKRING</sequence>
<organism evidence="5 6">
    <name type="scientific">Candidatus Fusicatenibacter merdavium</name>
    <dbReference type="NCBI Taxonomy" id="2838600"/>
    <lineage>
        <taxon>Bacteria</taxon>
        <taxon>Bacillati</taxon>
        <taxon>Bacillota</taxon>
        <taxon>Clostridia</taxon>
        <taxon>Lachnospirales</taxon>
        <taxon>Lachnospiraceae</taxon>
        <taxon>Fusicatenibacter</taxon>
    </lineage>
</organism>